<comment type="similarity">
    <text evidence="1 8">Belongs to the TRAFAC class myosin-kinesin ATPase superfamily. Myosin family.</text>
</comment>
<dbReference type="SUPFAM" id="SSF52540">
    <property type="entry name" value="P-loop containing nucleoside triphosphate hydrolases"/>
    <property type="match status" value="1"/>
</dbReference>
<feature type="domain" description="Myosin motor" evidence="9">
    <location>
        <begin position="1"/>
        <end position="168"/>
    </location>
</feature>
<comment type="caution">
    <text evidence="8">Lacks conserved residue(s) required for the propagation of feature annotation.</text>
</comment>
<evidence type="ECO:0000256" key="3">
    <source>
        <dbReference type="ARBA" id="ARBA00022840"/>
    </source>
</evidence>
<reference evidence="10 11" key="1">
    <citation type="journal article" date="2007" name="Science">
        <title>Sea anemone genome reveals ancestral eumetazoan gene repertoire and genomic organization.</title>
        <authorList>
            <person name="Putnam N.H."/>
            <person name="Srivastava M."/>
            <person name="Hellsten U."/>
            <person name="Dirks B."/>
            <person name="Chapman J."/>
            <person name="Salamov A."/>
            <person name="Terry A."/>
            <person name="Shapiro H."/>
            <person name="Lindquist E."/>
            <person name="Kapitonov V.V."/>
            <person name="Jurka J."/>
            <person name="Genikhovich G."/>
            <person name="Grigoriev I.V."/>
            <person name="Lucas S.M."/>
            <person name="Steele R.E."/>
            <person name="Finnerty J.R."/>
            <person name="Technau U."/>
            <person name="Martindale M.Q."/>
            <person name="Rokhsar D.S."/>
        </authorList>
    </citation>
    <scope>NUCLEOTIDE SEQUENCE [LARGE SCALE GENOMIC DNA]</scope>
    <source>
        <strain evidence="11">CH2 X CH6</strain>
    </source>
</reference>
<dbReference type="Gene3D" id="1.20.58.530">
    <property type="match status" value="1"/>
</dbReference>
<dbReference type="PhylomeDB" id="A7RUF9"/>
<dbReference type="EMBL" id="DS469540">
    <property type="protein sequence ID" value="EDO44894.1"/>
    <property type="molecule type" value="Genomic_DNA"/>
</dbReference>
<dbReference type="STRING" id="45351.A7RUF9"/>
<dbReference type="GO" id="GO:0005524">
    <property type="term" value="F:ATP binding"/>
    <property type="evidence" value="ECO:0007669"/>
    <property type="project" value="UniProtKB-KW"/>
</dbReference>
<dbReference type="PANTHER" id="PTHR13140:SF857">
    <property type="entry name" value="MYOSIN-11"/>
    <property type="match status" value="1"/>
</dbReference>
<sequence length="168" mass="18720">KGTGIFAILEEECIVPKATDQTFLQKLNNTHDGKSAKFGKPKISGKKQVNYHFEIHHYAGTVGYNVDNWLDKNKDPINEAVASLFAKSGDPFISHLWKEYATEGHTRGKGGSFQTVSAKHKEQLQSLMDTLYSTSPHFVRCIIPNELKKAGVIDTPLVIHQLRCNGVL</sequence>
<keyword evidence="2" id="KW-0547">Nucleotide-binding</keyword>
<dbReference type="GO" id="GO:0003774">
    <property type="term" value="F:cytoskeletal motor activity"/>
    <property type="evidence" value="ECO:0007669"/>
    <property type="project" value="InterPro"/>
</dbReference>
<evidence type="ECO:0000256" key="8">
    <source>
        <dbReference type="PROSITE-ProRule" id="PRU00782"/>
    </source>
</evidence>
<dbReference type="Gene3D" id="1.20.120.720">
    <property type="entry name" value="Myosin VI head, motor domain, U50 subdomain"/>
    <property type="match status" value="1"/>
</dbReference>
<dbReference type="GO" id="GO:0016459">
    <property type="term" value="C:myosin complex"/>
    <property type="evidence" value="ECO:0007669"/>
    <property type="project" value="UniProtKB-KW"/>
</dbReference>
<keyword evidence="4" id="KW-0175">Coiled coil</keyword>
<evidence type="ECO:0000256" key="5">
    <source>
        <dbReference type="ARBA" id="ARBA00023123"/>
    </source>
</evidence>
<dbReference type="Pfam" id="PF00063">
    <property type="entry name" value="Myosin_head"/>
    <property type="match status" value="1"/>
</dbReference>
<proteinExistence type="inferred from homology"/>
<dbReference type="AlphaFoldDB" id="A7RUF9"/>
<evidence type="ECO:0000313" key="11">
    <source>
        <dbReference type="Proteomes" id="UP000001593"/>
    </source>
</evidence>
<evidence type="ECO:0000313" key="10">
    <source>
        <dbReference type="EMBL" id="EDO44894.1"/>
    </source>
</evidence>
<dbReference type="eggNOG" id="KOG0161">
    <property type="taxonomic scope" value="Eukaryota"/>
</dbReference>
<dbReference type="InterPro" id="IPR001609">
    <property type="entry name" value="Myosin_head_motor_dom-like"/>
</dbReference>
<evidence type="ECO:0000259" key="9">
    <source>
        <dbReference type="PROSITE" id="PS51456"/>
    </source>
</evidence>
<feature type="non-terminal residue" evidence="10">
    <location>
        <position position="168"/>
    </location>
</feature>
<evidence type="ECO:0000256" key="7">
    <source>
        <dbReference type="ARBA" id="ARBA00023203"/>
    </source>
</evidence>
<evidence type="ECO:0000256" key="1">
    <source>
        <dbReference type="ARBA" id="ARBA00008314"/>
    </source>
</evidence>
<evidence type="ECO:0000256" key="6">
    <source>
        <dbReference type="ARBA" id="ARBA00023175"/>
    </source>
</evidence>
<evidence type="ECO:0000256" key="4">
    <source>
        <dbReference type="ARBA" id="ARBA00023054"/>
    </source>
</evidence>
<evidence type="ECO:0000256" key="2">
    <source>
        <dbReference type="ARBA" id="ARBA00022741"/>
    </source>
</evidence>
<dbReference type="HOGENOM" id="CLU_083672_0_0_1"/>
<dbReference type="Proteomes" id="UP000001593">
    <property type="component" value="Unassembled WGS sequence"/>
</dbReference>
<dbReference type="OMA" id="MAKCRPW"/>
<dbReference type="InParanoid" id="A7RUF9"/>
<dbReference type="InterPro" id="IPR036961">
    <property type="entry name" value="Kinesin_motor_dom_sf"/>
</dbReference>
<dbReference type="Gene3D" id="3.40.850.10">
    <property type="entry name" value="Kinesin motor domain"/>
    <property type="match status" value="1"/>
</dbReference>
<feature type="non-terminal residue" evidence="10">
    <location>
        <position position="1"/>
    </location>
</feature>
<accession>A7RUF9</accession>
<gene>
    <name evidence="10" type="ORF">NEMVEDRAFT_v1g4553</name>
</gene>
<dbReference type="PROSITE" id="PS51456">
    <property type="entry name" value="MYOSIN_MOTOR"/>
    <property type="match status" value="1"/>
</dbReference>
<keyword evidence="11" id="KW-1185">Reference proteome</keyword>
<protein>
    <recommendedName>
        <fullName evidence="9">Myosin motor domain-containing protein</fullName>
    </recommendedName>
</protein>
<dbReference type="SMART" id="SM00242">
    <property type="entry name" value="MYSc"/>
    <property type="match status" value="1"/>
</dbReference>
<keyword evidence="6" id="KW-0505">Motor protein</keyword>
<feature type="region of interest" description="Actin-binding" evidence="8">
    <location>
        <begin position="124"/>
        <end position="146"/>
    </location>
</feature>
<dbReference type="GO" id="GO:0003779">
    <property type="term" value="F:actin binding"/>
    <property type="evidence" value="ECO:0007669"/>
    <property type="project" value="UniProtKB-KW"/>
</dbReference>
<keyword evidence="3" id="KW-0067">ATP-binding</keyword>
<keyword evidence="5 8" id="KW-0518">Myosin</keyword>
<name>A7RUF9_NEMVE</name>
<dbReference type="PANTHER" id="PTHR13140">
    <property type="entry name" value="MYOSIN"/>
    <property type="match status" value="1"/>
</dbReference>
<organism evidence="10 11">
    <name type="scientific">Nematostella vectensis</name>
    <name type="common">Starlet sea anemone</name>
    <dbReference type="NCBI Taxonomy" id="45351"/>
    <lineage>
        <taxon>Eukaryota</taxon>
        <taxon>Metazoa</taxon>
        <taxon>Cnidaria</taxon>
        <taxon>Anthozoa</taxon>
        <taxon>Hexacorallia</taxon>
        <taxon>Actiniaria</taxon>
        <taxon>Edwardsiidae</taxon>
        <taxon>Nematostella</taxon>
    </lineage>
</organism>
<dbReference type="InterPro" id="IPR027417">
    <property type="entry name" value="P-loop_NTPase"/>
</dbReference>
<keyword evidence="7 8" id="KW-0009">Actin-binding</keyword>